<comment type="function">
    <text evidence="7">Catalyzes the glycosylation of 4,4'-diaponeurosporenoate, i.e. the esterification of glucose at the C1'' position with the carboxyl group of 4,4'-diaponeurosporenic acid, to form glycosyl-4,4'-diaponeurosporenoate. This is a step in the biosynthesis of staphyloxanthin, an orange pigment present in most staphylococci strains.</text>
</comment>
<dbReference type="PANTHER" id="PTHR43646">
    <property type="entry name" value="GLYCOSYLTRANSFERASE"/>
    <property type="match status" value="1"/>
</dbReference>
<keyword evidence="4" id="KW-0808">Transferase</keyword>
<keyword evidence="3" id="KW-0328">Glycosyltransferase</keyword>
<gene>
    <name evidence="12" type="ORF">QP433_06520</name>
</gene>
<evidence type="ECO:0000256" key="4">
    <source>
        <dbReference type="ARBA" id="ARBA00022679"/>
    </source>
</evidence>
<accession>A0AAJ1Q559</accession>
<keyword evidence="5" id="KW-0125">Carotenoid biosynthesis</keyword>
<dbReference type="CDD" id="cd02522">
    <property type="entry name" value="GT_2_like_a"/>
    <property type="match status" value="1"/>
</dbReference>
<evidence type="ECO:0000259" key="11">
    <source>
        <dbReference type="Pfam" id="PF00535"/>
    </source>
</evidence>
<dbReference type="Pfam" id="PF00535">
    <property type="entry name" value="Glycos_transf_2"/>
    <property type="match status" value="1"/>
</dbReference>
<dbReference type="GO" id="GO:0016117">
    <property type="term" value="P:carotenoid biosynthetic process"/>
    <property type="evidence" value="ECO:0007669"/>
    <property type="project" value="UniProtKB-KW"/>
</dbReference>
<dbReference type="AlphaFoldDB" id="A0AAJ1Q559"/>
<dbReference type="GO" id="GO:0005886">
    <property type="term" value="C:plasma membrane"/>
    <property type="evidence" value="ECO:0007669"/>
    <property type="project" value="UniProtKB-SubCell"/>
</dbReference>
<dbReference type="InterPro" id="IPR026461">
    <property type="entry name" value="Trfase_2_rSAM/seldom_assoc"/>
</dbReference>
<evidence type="ECO:0000256" key="7">
    <source>
        <dbReference type="ARBA" id="ARBA00037281"/>
    </source>
</evidence>
<comment type="subcellular location">
    <subcellularLocation>
        <location evidence="1">Cell membrane</location>
    </subcellularLocation>
</comment>
<dbReference type="PANTHER" id="PTHR43646:SF2">
    <property type="entry name" value="GLYCOSYLTRANSFERASE 2-LIKE DOMAIN-CONTAINING PROTEIN"/>
    <property type="match status" value="1"/>
</dbReference>
<evidence type="ECO:0000256" key="9">
    <source>
        <dbReference type="ARBA" id="ARBA00038120"/>
    </source>
</evidence>
<dbReference type="InterPro" id="IPR001173">
    <property type="entry name" value="Glyco_trans_2-like"/>
</dbReference>
<dbReference type="NCBIfam" id="TIGR04283">
    <property type="entry name" value="glyco_like_mftF"/>
    <property type="match status" value="1"/>
</dbReference>
<dbReference type="Proteomes" id="UP001229251">
    <property type="component" value="Unassembled WGS sequence"/>
</dbReference>
<name>A0AAJ1Q559_9LACT</name>
<dbReference type="Gene3D" id="3.90.550.10">
    <property type="entry name" value="Spore Coat Polysaccharide Biosynthesis Protein SpsA, Chain A"/>
    <property type="match status" value="1"/>
</dbReference>
<comment type="pathway">
    <text evidence="8">Carotenoid biosynthesis; staphyloxanthin biosynthesis; staphyloxanthin from farnesyl diphosphate: step 4/5.</text>
</comment>
<comment type="caution">
    <text evidence="12">The sequence shown here is derived from an EMBL/GenBank/DDBJ whole genome shotgun (WGS) entry which is preliminary data.</text>
</comment>
<reference evidence="12" key="1">
    <citation type="submission" date="2023-05" db="EMBL/GenBank/DDBJ databases">
        <title>Cataloging the Phylogenetic Diversity of Human Bladder Bacteria.</title>
        <authorList>
            <person name="Du J."/>
        </authorList>
    </citation>
    <scope>NUCLEOTIDE SEQUENCE</scope>
    <source>
        <strain evidence="12">UMB1231</strain>
    </source>
</reference>
<organism evidence="12 13">
    <name type="scientific">Facklamia hominis</name>
    <dbReference type="NCBI Taxonomy" id="178214"/>
    <lineage>
        <taxon>Bacteria</taxon>
        <taxon>Bacillati</taxon>
        <taxon>Bacillota</taxon>
        <taxon>Bacilli</taxon>
        <taxon>Lactobacillales</taxon>
        <taxon>Aerococcaceae</taxon>
        <taxon>Facklamia</taxon>
    </lineage>
</organism>
<evidence type="ECO:0000256" key="6">
    <source>
        <dbReference type="ARBA" id="ARBA00023136"/>
    </source>
</evidence>
<protein>
    <recommendedName>
        <fullName evidence="10">4,4'-diaponeurosporenoate glycosyltransferase</fullName>
    </recommendedName>
</protein>
<dbReference type="InterPro" id="IPR029044">
    <property type="entry name" value="Nucleotide-diphossugar_trans"/>
</dbReference>
<proteinExistence type="inferred from homology"/>
<keyword evidence="2" id="KW-1003">Cell membrane</keyword>
<evidence type="ECO:0000256" key="8">
    <source>
        <dbReference type="ARBA" id="ARBA00037904"/>
    </source>
</evidence>
<dbReference type="SUPFAM" id="SSF53448">
    <property type="entry name" value="Nucleotide-diphospho-sugar transferases"/>
    <property type="match status" value="1"/>
</dbReference>
<feature type="domain" description="Glycosyltransferase 2-like" evidence="11">
    <location>
        <begin position="6"/>
        <end position="138"/>
    </location>
</feature>
<dbReference type="GO" id="GO:0016757">
    <property type="term" value="F:glycosyltransferase activity"/>
    <property type="evidence" value="ECO:0007669"/>
    <property type="project" value="UniProtKB-KW"/>
</dbReference>
<evidence type="ECO:0000256" key="2">
    <source>
        <dbReference type="ARBA" id="ARBA00022475"/>
    </source>
</evidence>
<evidence type="ECO:0000313" key="13">
    <source>
        <dbReference type="Proteomes" id="UP001229251"/>
    </source>
</evidence>
<dbReference type="EMBL" id="JASOOE010000011">
    <property type="protein sequence ID" value="MDK7187630.1"/>
    <property type="molecule type" value="Genomic_DNA"/>
</dbReference>
<evidence type="ECO:0000256" key="3">
    <source>
        <dbReference type="ARBA" id="ARBA00022676"/>
    </source>
</evidence>
<dbReference type="RefSeq" id="WP_285066089.1">
    <property type="nucleotide sequence ID" value="NZ_JASOOE010000011.1"/>
</dbReference>
<keyword evidence="6" id="KW-0472">Membrane</keyword>
<evidence type="ECO:0000256" key="10">
    <source>
        <dbReference type="ARBA" id="ARBA00040345"/>
    </source>
</evidence>
<comment type="similarity">
    <text evidence="9">Belongs to the glycosyltransferase 2 family. CrtQ subfamily.</text>
</comment>
<evidence type="ECO:0000256" key="5">
    <source>
        <dbReference type="ARBA" id="ARBA00022746"/>
    </source>
</evidence>
<evidence type="ECO:0000313" key="12">
    <source>
        <dbReference type="EMBL" id="MDK7187630.1"/>
    </source>
</evidence>
<sequence length="228" mass="25952">MKPELSLIIPVYNEVEQVTGLLNHLHVFDRQKVEVLFVDGGSLDGTPEHLTQAGWTCIHSAKGRGQQLHTGALASQSDRLLFLHADSYFKEDPLEVIIQALNKGNAGAFSMRFDPSSPLLRAIAWGSNWRLKYRRIAFGDQGIFMTRQTYHQSGGFKSLALMEDYDWSIRYKQAGGRFIIPPLSIYTASRRFKKGGALKTLWTMQYCQHLFRQGVSVEQIQKIYQERG</sequence>
<evidence type="ECO:0000256" key="1">
    <source>
        <dbReference type="ARBA" id="ARBA00004236"/>
    </source>
</evidence>